<proteinExistence type="predicted"/>
<name>A0A0A9CF91_ARUDO</name>
<protein>
    <submittedName>
        <fullName evidence="1">Uncharacterized protein</fullName>
    </submittedName>
</protein>
<sequence length="29" mass="3511">MLDLLFEKNPGKVYRKCNLQNLILHMELH</sequence>
<evidence type="ECO:0000313" key="1">
    <source>
        <dbReference type="EMBL" id="JAD70157.1"/>
    </source>
</evidence>
<dbReference type="AlphaFoldDB" id="A0A0A9CF91"/>
<organism evidence="1">
    <name type="scientific">Arundo donax</name>
    <name type="common">Giant reed</name>
    <name type="synonym">Donax arundinaceus</name>
    <dbReference type="NCBI Taxonomy" id="35708"/>
    <lineage>
        <taxon>Eukaryota</taxon>
        <taxon>Viridiplantae</taxon>
        <taxon>Streptophyta</taxon>
        <taxon>Embryophyta</taxon>
        <taxon>Tracheophyta</taxon>
        <taxon>Spermatophyta</taxon>
        <taxon>Magnoliopsida</taxon>
        <taxon>Liliopsida</taxon>
        <taxon>Poales</taxon>
        <taxon>Poaceae</taxon>
        <taxon>PACMAD clade</taxon>
        <taxon>Arundinoideae</taxon>
        <taxon>Arundineae</taxon>
        <taxon>Arundo</taxon>
    </lineage>
</organism>
<accession>A0A0A9CF91</accession>
<dbReference type="EMBL" id="GBRH01227738">
    <property type="protein sequence ID" value="JAD70157.1"/>
    <property type="molecule type" value="Transcribed_RNA"/>
</dbReference>
<reference evidence="1" key="1">
    <citation type="submission" date="2014-09" db="EMBL/GenBank/DDBJ databases">
        <authorList>
            <person name="Magalhaes I.L.F."/>
            <person name="Oliveira U."/>
            <person name="Santos F.R."/>
            <person name="Vidigal T.H.D.A."/>
            <person name="Brescovit A.D."/>
            <person name="Santos A.J."/>
        </authorList>
    </citation>
    <scope>NUCLEOTIDE SEQUENCE</scope>
    <source>
        <tissue evidence="1">Shoot tissue taken approximately 20 cm above the soil surface</tissue>
    </source>
</reference>
<reference evidence="1" key="2">
    <citation type="journal article" date="2015" name="Data Brief">
        <title>Shoot transcriptome of the giant reed, Arundo donax.</title>
        <authorList>
            <person name="Barrero R.A."/>
            <person name="Guerrero F.D."/>
            <person name="Moolhuijzen P."/>
            <person name="Goolsby J.A."/>
            <person name="Tidwell J."/>
            <person name="Bellgard S.E."/>
            <person name="Bellgard M.I."/>
        </authorList>
    </citation>
    <scope>NUCLEOTIDE SEQUENCE</scope>
    <source>
        <tissue evidence="1">Shoot tissue taken approximately 20 cm above the soil surface</tissue>
    </source>
</reference>